<evidence type="ECO:0000313" key="7">
    <source>
        <dbReference type="Proteomes" id="UP001522868"/>
    </source>
</evidence>
<dbReference type="InterPro" id="IPR047923">
    <property type="entry name" value="ArpA-like"/>
</dbReference>
<dbReference type="Gene3D" id="1.10.357.10">
    <property type="entry name" value="Tetracycline Repressor, domain 2"/>
    <property type="match status" value="1"/>
</dbReference>
<dbReference type="EMBL" id="JALPTH010000001">
    <property type="protein sequence ID" value="MCK8676008.1"/>
    <property type="molecule type" value="Genomic_DNA"/>
</dbReference>
<dbReference type="NCBIfam" id="NF041196">
    <property type="entry name" value="ScbR_bind_reg"/>
    <property type="match status" value="1"/>
</dbReference>
<evidence type="ECO:0000256" key="1">
    <source>
        <dbReference type="ARBA" id="ARBA00023015"/>
    </source>
</evidence>
<dbReference type="InterPro" id="IPR036271">
    <property type="entry name" value="Tet_transcr_reg_TetR-rel_C_sf"/>
</dbReference>
<dbReference type="Proteomes" id="UP001522868">
    <property type="component" value="Unassembled WGS sequence"/>
</dbReference>
<comment type="caution">
    <text evidence="6">The sequence shown here is derived from an EMBL/GenBank/DDBJ whole genome shotgun (WGS) entry which is preliminary data.</text>
</comment>
<dbReference type="RefSeq" id="WP_248631201.1">
    <property type="nucleotide sequence ID" value="NZ_JALPTH010000001.1"/>
</dbReference>
<dbReference type="InterPro" id="IPR054126">
    <property type="entry name" value="CprB_TetR_C"/>
</dbReference>
<evidence type="ECO:0000313" key="6">
    <source>
        <dbReference type="EMBL" id="MCK8676008.1"/>
    </source>
</evidence>
<sequence>MAVLKQERAVRTRAHIIRSAADVFDRLGFSGASISKIVKESGTTQGAIYFHFKSKEELAYEVMRAQPEVVVPQLGAEGLQRLVDTTLVWSRRLQEDVILRAGVRLATDPACVIAFDVTDSYGDWAGIFEECLIEARGRGELHDHVDPRQAAELLVGLLTGTQMYSEVVSGRADLPGRMVNAWRLLAPALAVPETVEALRADQERIAALCG</sequence>
<accession>A0ABT0I3W6</accession>
<protein>
    <submittedName>
        <fullName evidence="6">TetR/AcrR family transcriptional regulator</fullName>
    </submittedName>
</protein>
<dbReference type="SUPFAM" id="SSF48498">
    <property type="entry name" value="Tetracyclin repressor-like, C-terminal domain"/>
    <property type="match status" value="1"/>
</dbReference>
<keyword evidence="1" id="KW-0805">Transcription regulation</keyword>
<dbReference type="Pfam" id="PF00440">
    <property type="entry name" value="TetR_N"/>
    <property type="match status" value="1"/>
</dbReference>
<proteinExistence type="predicted"/>
<dbReference type="Pfam" id="PF21935">
    <property type="entry name" value="TetR_C_45"/>
    <property type="match status" value="1"/>
</dbReference>
<evidence type="ECO:0000256" key="4">
    <source>
        <dbReference type="PROSITE-ProRule" id="PRU00335"/>
    </source>
</evidence>
<evidence type="ECO:0000259" key="5">
    <source>
        <dbReference type="PROSITE" id="PS50977"/>
    </source>
</evidence>
<keyword evidence="2 4" id="KW-0238">DNA-binding</keyword>
<evidence type="ECO:0000256" key="3">
    <source>
        <dbReference type="ARBA" id="ARBA00023163"/>
    </source>
</evidence>
<name>A0ABT0I3W6_9ACTN</name>
<gene>
    <name evidence="6" type="ORF">M1O15_00975</name>
</gene>
<dbReference type="InterPro" id="IPR001647">
    <property type="entry name" value="HTH_TetR"/>
</dbReference>
<dbReference type="InterPro" id="IPR009057">
    <property type="entry name" value="Homeodomain-like_sf"/>
</dbReference>
<dbReference type="PRINTS" id="PR00455">
    <property type="entry name" value="HTHTETR"/>
</dbReference>
<dbReference type="PROSITE" id="PS50977">
    <property type="entry name" value="HTH_TETR_2"/>
    <property type="match status" value="1"/>
</dbReference>
<dbReference type="PANTHER" id="PTHR30055">
    <property type="entry name" value="HTH-TYPE TRANSCRIPTIONAL REGULATOR RUTR"/>
    <property type="match status" value="1"/>
</dbReference>
<evidence type="ECO:0000256" key="2">
    <source>
        <dbReference type="ARBA" id="ARBA00023125"/>
    </source>
</evidence>
<feature type="DNA-binding region" description="H-T-H motif" evidence="4">
    <location>
        <begin position="33"/>
        <end position="52"/>
    </location>
</feature>
<feature type="domain" description="HTH tetR-type" evidence="5">
    <location>
        <begin position="10"/>
        <end position="70"/>
    </location>
</feature>
<keyword evidence="7" id="KW-1185">Reference proteome</keyword>
<keyword evidence="3" id="KW-0804">Transcription</keyword>
<reference evidence="6 7" key="1">
    <citation type="submission" date="2022-04" db="EMBL/GenBank/DDBJ databases">
        <title>Streptomyces sp. nov. LCR6-01 isolated from Lichen of Dirinaria sp.</title>
        <authorList>
            <person name="Kanchanasin P."/>
            <person name="Tanasupawat S."/>
            <person name="Phongsopitanun W."/>
        </authorList>
    </citation>
    <scope>NUCLEOTIDE SEQUENCE [LARGE SCALE GENOMIC DNA]</scope>
    <source>
        <strain evidence="6 7">LCR6-01</strain>
    </source>
</reference>
<dbReference type="SUPFAM" id="SSF46689">
    <property type="entry name" value="Homeodomain-like"/>
    <property type="match status" value="1"/>
</dbReference>
<dbReference type="PANTHER" id="PTHR30055:SF234">
    <property type="entry name" value="HTH-TYPE TRANSCRIPTIONAL REGULATOR BETI"/>
    <property type="match status" value="1"/>
</dbReference>
<organism evidence="6 7">
    <name type="scientific">Streptomyces lichenis</name>
    <dbReference type="NCBI Taxonomy" id="2306967"/>
    <lineage>
        <taxon>Bacteria</taxon>
        <taxon>Bacillati</taxon>
        <taxon>Actinomycetota</taxon>
        <taxon>Actinomycetes</taxon>
        <taxon>Kitasatosporales</taxon>
        <taxon>Streptomycetaceae</taxon>
        <taxon>Streptomyces</taxon>
    </lineage>
</organism>
<dbReference type="InterPro" id="IPR050109">
    <property type="entry name" value="HTH-type_TetR-like_transc_reg"/>
</dbReference>